<reference evidence="1 3" key="1">
    <citation type="submission" date="2015-07" db="EMBL/GenBank/DDBJ databases">
        <authorList>
            <person name="Noorani M."/>
        </authorList>
    </citation>
    <scope>NUCLEOTIDE SEQUENCE [LARGE SCALE GENOMIC DNA]</scope>
    <source>
        <strain evidence="1 3">W1435</strain>
    </source>
</reference>
<evidence type="ECO:0000313" key="2">
    <source>
        <dbReference type="EMBL" id="QUB86958.1"/>
    </source>
</evidence>
<dbReference type="Proteomes" id="UP000060345">
    <property type="component" value="Chromosome 1"/>
</dbReference>
<evidence type="ECO:0000313" key="4">
    <source>
        <dbReference type="Proteomes" id="UP000682005"/>
    </source>
</evidence>
<evidence type="ECO:0000313" key="3">
    <source>
        <dbReference type="Proteomes" id="UP000060345"/>
    </source>
</evidence>
<sequence>MSYNSIVYDSAAMSGISYSKVNIIVIGTQQHSSDWWRNVDPLGLNPVAGVGRNSKLMFVHQAIRTIRLGLIYKWIVLLCSEGYTASQLDHIEKTVTGITNKAGEKIVLDCHMISSLDDIVSYINSLSAKKQKIETLYFYAHGVVKEILPWMKLRKGTPIDENFFKKIKKESFVKEAVVKSYACRTGLGNPDIDQDRIIKKEGKTSFDRGEQYIIELPLLLLESLASRISVILNVTVYAYLRRTEYSDTLFTTDEYDFLDACDAALLNKKRSRKASKYDHITQTRQLTRTERDRYQKLNEERDKKKNIIVDNASFRLTGAFHPVRAARTPRNVSSKFWRFYKL</sequence>
<dbReference type="STRING" id="1236517.ADJ77_05880"/>
<dbReference type="KEGG" id="pfus:ADJ77_05880"/>
<dbReference type="EMBL" id="CP012074">
    <property type="protein sequence ID" value="AKU69326.1"/>
    <property type="molecule type" value="Genomic_DNA"/>
</dbReference>
<organism evidence="1 3">
    <name type="scientific">Prevotella fusca JCM 17724</name>
    <dbReference type="NCBI Taxonomy" id="1236517"/>
    <lineage>
        <taxon>Bacteria</taxon>
        <taxon>Pseudomonadati</taxon>
        <taxon>Bacteroidota</taxon>
        <taxon>Bacteroidia</taxon>
        <taxon>Bacteroidales</taxon>
        <taxon>Prevotellaceae</taxon>
        <taxon>Prevotella</taxon>
    </lineage>
</organism>
<dbReference type="RefSeq" id="WP_042741143.1">
    <property type="nucleotide sequence ID" value="NZ_BAKO01000061.1"/>
</dbReference>
<accession>A0A0K1NKW6</accession>
<gene>
    <name evidence="1" type="ORF">ADJ77_05880</name>
    <name evidence="2" type="ORF">J5A51_12955</name>
</gene>
<protein>
    <submittedName>
        <fullName evidence="1">Uncharacterized protein</fullName>
    </submittedName>
</protein>
<dbReference type="EMBL" id="CP072370">
    <property type="protein sequence ID" value="QUB86958.1"/>
    <property type="molecule type" value="Genomic_DNA"/>
</dbReference>
<evidence type="ECO:0000313" key="1">
    <source>
        <dbReference type="EMBL" id="AKU69326.1"/>
    </source>
</evidence>
<reference evidence="2 4" key="2">
    <citation type="submission" date="2021-03" db="EMBL/GenBank/DDBJ databases">
        <title>Human Oral Microbial Genomes.</title>
        <authorList>
            <person name="Johnston C.D."/>
            <person name="Chen T."/>
            <person name="Dewhirst F.E."/>
        </authorList>
    </citation>
    <scope>NUCLEOTIDE SEQUENCE [LARGE SCALE GENOMIC DNA]</scope>
    <source>
        <strain evidence="2 4">W1435</strain>
    </source>
</reference>
<name>A0A0K1NKW6_9BACT</name>
<dbReference type="OrthoDB" id="1222210at2"/>
<dbReference type="Proteomes" id="UP000682005">
    <property type="component" value="Chromosome 1"/>
</dbReference>
<proteinExistence type="predicted"/>
<keyword evidence="4" id="KW-1185">Reference proteome</keyword>
<dbReference type="AlphaFoldDB" id="A0A0K1NKW6"/>